<dbReference type="WBParaSite" id="HCON_00117880-00001">
    <property type="protein sequence ID" value="HCON_00117880-00001"/>
    <property type="gene ID" value="HCON_00117880"/>
</dbReference>
<dbReference type="PANTHER" id="PTHR31748">
    <property type="entry name" value="SERPENTINE RECEPTOR, CLASS V"/>
    <property type="match status" value="1"/>
</dbReference>
<dbReference type="AlphaFoldDB" id="A0A7I4YPM4"/>
<reference evidence="3" key="1">
    <citation type="submission" date="2020-12" db="UniProtKB">
        <authorList>
            <consortium name="WormBaseParasite"/>
        </authorList>
    </citation>
    <scope>IDENTIFICATION</scope>
    <source>
        <strain evidence="3">MHco3</strain>
    </source>
</reference>
<keyword evidence="1" id="KW-0812">Transmembrane</keyword>
<dbReference type="PANTHER" id="PTHR31748:SF1">
    <property type="entry name" value="SERPENTINE RECEPTOR, CLASS V"/>
    <property type="match status" value="1"/>
</dbReference>
<feature type="transmembrane region" description="Helical" evidence="1">
    <location>
        <begin position="12"/>
        <end position="33"/>
    </location>
</feature>
<proteinExistence type="predicted"/>
<keyword evidence="1" id="KW-1133">Transmembrane helix</keyword>
<dbReference type="Pfam" id="PF10323">
    <property type="entry name" value="7TM_GPCR_Srv"/>
    <property type="match status" value="1"/>
</dbReference>
<accession>A0A7I4YPM4</accession>
<keyword evidence="2" id="KW-1185">Reference proteome</keyword>
<evidence type="ECO:0000256" key="1">
    <source>
        <dbReference type="SAM" id="Phobius"/>
    </source>
</evidence>
<feature type="transmembrane region" description="Helical" evidence="1">
    <location>
        <begin position="221"/>
        <end position="241"/>
    </location>
</feature>
<dbReference type="Proteomes" id="UP000025227">
    <property type="component" value="Unplaced"/>
</dbReference>
<protein>
    <submittedName>
        <fullName evidence="3">7TM_GPCR_Srx domain-containing protein</fullName>
    </submittedName>
</protein>
<dbReference type="InterPro" id="IPR019426">
    <property type="entry name" value="7TM_GPCR_serpentine_rcpt_Srv"/>
</dbReference>
<feature type="transmembrane region" description="Helical" evidence="1">
    <location>
        <begin position="94"/>
        <end position="119"/>
    </location>
</feature>
<name>A0A7I4YPM4_HAECO</name>
<dbReference type="OrthoDB" id="5855582at2759"/>
<dbReference type="SUPFAM" id="SSF81321">
    <property type="entry name" value="Family A G protein-coupled receptor-like"/>
    <property type="match status" value="1"/>
</dbReference>
<feature type="transmembrane region" description="Helical" evidence="1">
    <location>
        <begin position="182"/>
        <end position="201"/>
    </location>
</feature>
<dbReference type="Gene3D" id="1.20.1070.10">
    <property type="entry name" value="Rhodopsin 7-helix transmembrane proteins"/>
    <property type="match status" value="1"/>
</dbReference>
<keyword evidence="1" id="KW-0472">Membrane</keyword>
<organism evidence="2 3">
    <name type="scientific">Haemonchus contortus</name>
    <name type="common">Barber pole worm</name>
    <dbReference type="NCBI Taxonomy" id="6289"/>
    <lineage>
        <taxon>Eukaryota</taxon>
        <taxon>Metazoa</taxon>
        <taxon>Ecdysozoa</taxon>
        <taxon>Nematoda</taxon>
        <taxon>Chromadorea</taxon>
        <taxon>Rhabditida</taxon>
        <taxon>Rhabditina</taxon>
        <taxon>Rhabditomorpha</taxon>
        <taxon>Strongyloidea</taxon>
        <taxon>Trichostrongylidae</taxon>
        <taxon>Haemonchus</taxon>
    </lineage>
</organism>
<sequence length="270" mass="31234">MLASKSSILKSAFFRIFIVTGIFDILGLVALEWTRAEAKNSFGPSFELPTRVAMNMTGINFITHIFGCFLMTLNRFTAVCYPHRHQQIWCSRNVLTCLIIEIVISVLIHIQAFQAYFVYKPSPNGGWIRVGRSFSINGLRITESALTIGYEVVSIVLISYTIYAMNKQLRASGHKLTQDMSLVFVTTINCVISMIECIYDVSFLLKFRCRVIDWITDQYDLNFFLIMTTNAFTIIFLSHTLREEFLQRWRNFQLPRRTSRIRTSVTIPFK</sequence>
<evidence type="ECO:0000313" key="3">
    <source>
        <dbReference type="WBParaSite" id="HCON_00117880-00001"/>
    </source>
</evidence>
<evidence type="ECO:0000313" key="2">
    <source>
        <dbReference type="Proteomes" id="UP000025227"/>
    </source>
</evidence>
<feature type="transmembrane region" description="Helical" evidence="1">
    <location>
        <begin position="53"/>
        <end position="73"/>
    </location>
</feature>
<feature type="transmembrane region" description="Helical" evidence="1">
    <location>
        <begin position="139"/>
        <end position="162"/>
    </location>
</feature>